<evidence type="ECO:0000313" key="3">
    <source>
        <dbReference type="Proteomes" id="UP000199488"/>
    </source>
</evidence>
<dbReference type="Proteomes" id="UP000199488">
    <property type="component" value="Unassembled WGS sequence"/>
</dbReference>
<gene>
    <name evidence="2" type="ORF">SAMN05421781_2268</name>
</gene>
<reference evidence="2 3" key="1">
    <citation type="submission" date="2016-10" db="EMBL/GenBank/DDBJ databases">
        <authorList>
            <person name="de Groot N.N."/>
        </authorList>
    </citation>
    <scope>NUCLEOTIDE SEQUENCE [LARGE SCALE GENOMIC DNA]</scope>
    <source>
        <strain evidence="2 3">DSM 23126</strain>
    </source>
</reference>
<feature type="transmembrane region" description="Helical" evidence="1">
    <location>
        <begin position="9"/>
        <end position="30"/>
    </location>
</feature>
<name>A0A1H2W5Q6_9BACI</name>
<feature type="transmembrane region" description="Helical" evidence="1">
    <location>
        <begin position="183"/>
        <end position="201"/>
    </location>
</feature>
<dbReference type="EMBL" id="FNNC01000005">
    <property type="protein sequence ID" value="SDW75796.1"/>
    <property type="molecule type" value="Genomic_DNA"/>
</dbReference>
<organism evidence="2 3">
    <name type="scientific">Marinococcus luteus</name>
    <dbReference type="NCBI Taxonomy" id="1122204"/>
    <lineage>
        <taxon>Bacteria</taxon>
        <taxon>Bacillati</taxon>
        <taxon>Bacillota</taxon>
        <taxon>Bacilli</taxon>
        <taxon>Bacillales</taxon>
        <taxon>Bacillaceae</taxon>
        <taxon>Marinococcus</taxon>
    </lineage>
</organism>
<keyword evidence="1" id="KW-1133">Transmembrane helix</keyword>
<evidence type="ECO:0000256" key="1">
    <source>
        <dbReference type="SAM" id="Phobius"/>
    </source>
</evidence>
<dbReference type="InterPro" id="IPR007354">
    <property type="entry name" value="CruF-like"/>
</dbReference>
<dbReference type="PANTHER" id="PTHR39419:SF1">
    <property type="entry name" value="SLL0814 PROTEIN"/>
    <property type="match status" value="1"/>
</dbReference>
<protein>
    <submittedName>
        <fullName evidence="2">Putative membrane protein</fullName>
    </submittedName>
</protein>
<feature type="transmembrane region" description="Helical" evidence="1">
    <location>
        <begin position="99"/>
        <end position="126"/>
    </location>
</feature>
<feature type="transmembrane region" description="Helical" evidence="1">
    <location>
        <begin position="66"/>
        <end position="87"/>
    </location>
</feature>
<keyword evidence="1" id="KW-0812">Transmembrane</keyword>
<feature type="transmembrane region" description="Helical" evidence="1">
    <location>
        <begin position="138"/>
        <end position="163"/>
    </location>
</feature>
<proteinExistence type="predicted"/>
<evidence type="ECO:0000313" key="2">
    <source>
        <dbReference type="EMBL" id="SDW75796.1"/>
    </source>
</evidence>
<feature type="transmembrane region" description="Helical" evidence="1">
    <location>
        <begin position="213"/>
        <end position="232"/>
    </location>
</feature>
<feature type="transmembrane region" description="Helical" evidence="1">
    <location>
        <begin position="238"/>
        <end position="258"/>
    </location>
</feature>
<sequence>MRNLPFDIGLFRFFIFWYICGLVLLTFDLLPVWLEWANAVFLYLTGVIGAFFLIRSYGGKTGGGLTAVIFLLSMFLEGIGVQLNLFFGSYEYASDFGAMILGVPLTIGAAWVAIVSGSHALMLYVLGMLPRLRGWGAFVLYVLLGALLVTGIDFVLDPVNYLVQGYWIWNEGGWYYDIPFSNFQGWFIIGFLLHAIMYLVLRFQGRLSDVSAYWQPRTAALYILLTFMFTVLALLNALWLAGAIGIGIMIFCFVVLAGRKQRAEEK</sequence>
<accession>A0A1H2W5Q6</accession>
<dbReference type="OrthoDB" id="9811293at2"/>
<dbReference type="RefSeq" id="WP_091615118.1">
    <property type="nucleotide sequence ID" value="NZ_FNNC01000005.1"/>
</dbReference>
<dbReference type="STRING" id="1122204.SAMN05421781_2268"/>
<dbReference type="AlphaFoldDB" id="A0A1H2W5Q6"/>
<dbReference type="PANTHER" id="PTHR39419">
    <property type="entry name" value="SLL0814 PROTEIN"/>
    <property type="match status" value="1"/>
</dbReference>
<keyword evidence="1" id="KW-0472">Membrane</keyword>
<dbReference type="Pfam" id="PF04240">
    <property type="entry name" value="Caroten_synth"/>
    <property type="match status" value="1"/>
</dbReference>
<keyword evidence="3" id="KW-1185">Reference proteome</keyword>
<feature type="transmembrane region" description="Helical" evidence="1">
    <location>
        <begin position="36"/>
        <end position="54"/>
    </location>
</feature>